<name>A0A9D1AJ78_9FIRM</name>
<protein>
    <submittedName>
        <fullName evidence="2">ATP phosphoribosyltransferase regulatory subunit</fullName>
    </submittedName>
</protein>
<evidence type="ECO:0000259" key="1">
    <source>
        <dbReference type="Pfam" id="PF13393"/>
    </source>
</evidence>
<reference evidence="2" key="2">
    <citation type="journal article" date="2021" name="PeerJ">
        <title>Extensive microbial diversity within the chicken gut microbiome revealed by metagenomics and culture.</title>
        <authorList>
            <person name="Gilroy R."/>
            <person name="Ravi A."/>
            <person name="Getino M."/>
            <person name="Pursley I."/>
            <person name="Horton D.L."/>
            <person name="Alikhan N.F."/>
            <person name="Baker D."/>
            <person name="Gharbi K."/>
            <person name="Hall N."/>
            <person name="Watson M."/>
            <person name="Adriaenssens E.M."/>
            <person name="Foster-Nyarko E."/>
            <person name="Jarju S."/>
            <person name="Secka A."/>
            <person name="Antonio M."/>
            <person name="Oren A."/>
            <person name="Chaudhuri R.R."/>
            <person name="La Ragione R."/>
            <person name="Hildebrand F."/>
            <person name="Pallen M.J."/>
        </authorList>
    </citation>
    <scope>NUCLEOTIDE SEQUENCE</scope>
    <source>
        <strain evidence="2">ChiW25-3613</strain>
    </source>
</reference>
<dbReference type="SUPFAM" id="SSF55681">
    <property type="entry name" value="Class II aaRS and biotin synthetases"/>
    <property type="match status" value="1"/>
</dbReference>
<dbReference type="GO" id="GO:0140096">
    <property type="term" value="F:catalytic activity, acting on a protein"/>
    <property type="evidence" value="ECO:0007669"/>
    <property type="project" value="UniProtKB-ARBA"/>
</dbReference>
<comment type="caution">
    <text evidence="2">The sequence shown here is derived from an EMBL/GenBank/DDBJ whole genome shotgun (WGS) entry which is preliminary data.</text>
</comment>
<dbReference type="PANTHER" id="PTHR11476:SF7">
    <property type="entry name" value="HISTIDINE--TRNA LIGASE"/>
    <property type="match status" value="1"/>
</dbReference>
<keyword evidence="2" id="KW-0328">Glycosyltransferase</keyword>
<dbReference type="InterPro" id="IPR045864">
    <property type="entry name" value="aa-tRNA-synth_II/BPL/LPL"/>
</dbReference>
<dbReference type="Pfam" id="PF13393">
    <property type="entry name" value="tRNA-synt_His"/>
    <property type="match status" value="1"/>
</dbReference>
<accession>A0A9D1AJ78</accession>
<dbReference type="Gene3D" id="3.30.930.10">
    <property type="entry name" value="Bira Bifunctional Protein, Domain 2"/>
    <property type="match status" value="1"/>
</dbReference>
<dbReference type="InterPro" id="IPR041715">
    <property type="entry name" value="HisRS-like_core"/>
</dbReference>
<evidence type="ECO:0000313" key="2">
    <source>
        <dbReference type="EMBL" id="HIR40134.1"/>
    </source>
</evidence>
<reference evidence="2" key="1">
    <citation type="submission" date="2020-10" db="EMBL/GenBank/DDBJ databases">
        <authorList>
            <person name="Gilroy R."/>
        </authorList>
    </citation>
    <scope>NUCLEOTIDE SEQUENCE</scope>
    <source>
        <strain evidence="2">ChiW25-3613</strain>
    </source>
</reference>
<evidence type="ECO:0000313" key="3">
    <source>
        <dbReference type="Proteomes" id="UP000824179"/>
    </source>
</evidence>
<dbReference type="GO" id="GO:0016757">
    <property type="term" value="F:glycosyltransferase activity"/>
    <property type="evidence" value="ECO:0007669"/>
    <property type="project" value="UniProtKB-KW"/>
</dbReference>
<proteinExistence type="predicted"/>
<dbReference type="EMBL" id="DVHB01000127">
    <property type="protein sequence ID" value="HIR40134.1"/>
    <property type="molecule type" value="Genomic_DNA"/>
</dbReference>
<sequence>MCNDTLSGEELLYLNLKALYEGFGYARFQMRRFEEYSLYADNLNFLKSRDIITFGGRDGRLLALKPDVTLSIVKNCKGAKERVRKVYYRESVYRTDRPGGQFREINQIGLECVGELDFYAGLEVLYLAAESLKAVGGGYVMDISHMGALEGIAESCGMASLPEEVMACVRSRNLHDMKTVCMSCGMGEDAAGKLRTLLSANGSNAKKLTLLRSLFPESEKCLLAAGELEGLLAALGDTAGAFVVDFSLLNDPAYYNGVIFQGYVDKFPRAVLSGGRYDNLVKKFGAGSGGAGFALYPDELGFYMGKSDGYDADCLVLYGEDAPAAEILRTVKELFKSGKTAFAAGSLPEGKRFGEIIKL</sequence>
<dbReference type="AlphaFoldDB" id="A0A9D1AJ78"/>
<dbReference type="PANTHER" id="PTHR11476">
    <property type="entry name" value="HISTIDYL-TRNA SYNTHETASE"/>
    <property type="match status" value="1"/>
</dbReference>
<gene>
    <name evidence="2" type="ORF">IAB90_07125</name>
</gene>
<organism evidence="2 3">
    <name type="scientific">Candidatus Coproplasma stercoripullorum</name>
    <dbReference type="NCBI Taxonomy" id="2840751"/>
    <lineage>
        <taxon>Bacteria</taxon>
        <taxon>Bacillati</taxon>
        <taxon>Bacillota</taxon>
        <taxon>Clostridia</taxon>
        <taxon>Eubacteriales</taxon>
        <taxon>Candidatus Coproplasma</taxon>
    </lineage>
</organism>
<dbReference type="Proteomes" id="UP000824179">
    <property type="component" value="Unassembled WGS sequence"/>
</dbReference>
<keyword evidence="2" id="KW-0808">Transferase</keyword>
<feature type="domain" description="Class II Histidinyl-tRNA synthetase (HisRS)-like catalytic core" evidence="1">
    <location>
        <begin position="15"/>
        <end position="300"/>
    </location>
</feature>